<dbReference type="PANTHER" id="PTHR44167">
    <property type="entry name" value="OVARIAN-SPECIFIC SERINE/THREONINE-PROTEIN KINASE LOK-RELATED"/>
    <property type="match status" value="1"/>
</dbReference>
<dbReference type="Proteomes" id="UP000266861">
    <property type="component" value="Unassembled WGS sequence"/>
</dbReference>
<feature type="domain" description="Protein kinase" evidence="2">
    <location>
        <begin position="456"/>
        <end position="722"/>
    </location>
</feature>
<accession>A0A397GIP8</accession>
<organism evidence="3 4">
    <name type="scientific">Diversispora epigaea</name>
    <dbReference type="NCBI Taxonomy" id="1348612"/>
    <lineage>
        <taxon>Eukaryota</taxon>
        <taxon>Fungi</taxon>
        <taxon>Fungi incertae sedis</taxon>
        <taxon>Mucoromycota</taxon>
        <taxon>Glomeromycotina</taxon>
        <taxon>Glomeromycetes</taxon>
        <taxon>Diversisporales</taxon>
        <taxon>Diversisporaceae</taxon>
        <taxon>Diversispora</taxon>
    </lineage>
</organism>
<dbReference type="STRING" id="1348612.A0A397GIP8"/>
<evidence type="ECO:0000313" key="4">
    <source>
        <dbReference type="Proteomes" id="UP000266861"/>
    </source>
</evidence>
<evidence type="ECO:0000313" key="3">
    <source>
        <dbReference type="EMBL" id="RHZ50842.1"/>
    </source>
</evidence>
<dbReference type="SMART" id="SM00220">
    <property type="entry name" value="S_TKc"/>
    <property type="match status" value="1"/>
</dbReference>
<dbReference type="GO" id="GO:0005524">
    <property type="term" value="F:ATP binding"/>
    <property type="evidence" value="ECO:0007669"/>
    <property type="project" value="InterPro"/>
</dbReference>
<sequence length="733" mass="83449">MMTEEQIGILVVKNIKCTLDNLIGPKFAFFSQKKEIFLKFEYGDGEGHTKSAQLKRTQDKRKKVYCTESITIPVKKVAEEFVVTCCDGRDVGTLLGTAKDTLKDALNKRVTDNDLGKGRKIQLELSREGAKVGEVSLYFIFLAMEAPREQMRQIELESLMGQTIGIMIIDIIKVKNLHGHKGHLRAMLGNEKASTEKYFNTTEKECEYGIILPVVASPNLSLLLQMYYSNTEFGSRRIFFNNQDEDLWLKLMNGGQVSVPEISFYTGNFLAATAKLKISMHKFLNPSQLLPNTEGVLINLTQTEPSELSELSELSEANVKQLGSFNTRDKLGYLNRNNDVNELMNYNPQHPFSPSIETETESLEQKESISSEELHIIDMPMPMPMSIPLHPPIRPQRIPTMPIEVTPNHSRHNSISETGDIYNSPSNYSTSPSSISKSFRSIKRRNSALRIICQRYVIVSPVLPGPHKTFNKDANRNHVYLAKHLFTDSDFVCKEHFFQSCFTNEIKHLRNLKSEYIVKWADLERNEDGGGIIVLENFGESLDNVYHRFRKLQNILQLFSNICEAVQFLYNHGVVHTDICPSNIVCEHQRSNTNTSINIKICDLEHVKFKDDVINGFQQQALTIGFAPPEFFNTNQEILYAEYNQDVFGVGAILFFLYTKKLLYQNTEDLNSFNSLSRGFEARIKEEIPKDSISNMIIKACKPNPEDRCEISELCKDVKMLLNHGDSISVSDN</sequence>
<protein>
    <recommendedName>
        <fullName evidence="2">Protein kinase domain-containing protein</fullName>
    </recommendedName>
</protein>
<dbReference type="PANTHER" id="PTHR44167:SF24">
    <property type="entry name" value="SERINE_THREONINE-PROTEIN KINASE CHK2"/>
    <property type="match status" value="1"/>
</dbReference>
<comment type="caution">
    <text evidence="3">The sequence shown here is derived from an EMBL/GenBank/DDBJ whole genome shotgun (WGS) entry which is preliminary data.</text>
</comment>
<dbReference type="SUPFAM" id="SSF56112">
    <property type="entry name" value="Protein kinase-like (PK-like)"/>
    <property type="match status" value="1"/>
</dbReference>
<dbReference type="Pfam" id="PF00069">
    <property type="entry name" value="Pkinase"/>
    <property type="match status" value="1"/>
</dbReference>
<dbReference type="InterPro" id="IPR000719">
    <property type="entry name" value="Prot_kinase_dom"/>
</dbReference>
<dbReference type="OrthoDB" id="2449239at2759"/>
<dbReference type="AlphaFoldDB" id="A0A397GIP8"/>
<keyword evidence="4" id="KW-1185">Reference proteome</keyword>
<feature type="compositionally biased region" description="Low complexity" evidence="1">
    <location>
        <begin position="421"/>
        <end position="435"/>
    </location>
</feature>
<evidence type="ECO:0000256" key="1">
    <source>
        <dbReference type="SAM" id="MobiDB-lite"/>
    </source>
</evidence>
<dbReference type="EMBL" id="PQFF01000426">
    <property type="protein sequence ID" value="RHZ50842.1"/>
    <property type="molecule type" value="Genomic_DNA"/>
</dbReference>
<dbReference type="GO" id="GO:0004672">
    <property type="term" value="F:protein kinase activity"/>
    <property type="evidence" value="ECO:0007669"/>
    <property type="project" value="InterPro"/>
</dbReference>
<feature type="region of interest" description="Disordered" evidence="1">
    <location>
        <begin position="416"/>
        <end position="435"/>
    </location>
</feature>
<dbReference type="PROSITE" id="PS50011">
    <property type="entry name" value="PROTEIN_KINASE_DOM"/>
    <property type="match status" value="1"/>
</dbReference>
<proteinExistence type="predicted"/>
<dbReference type="InterPro" id="IPR011009">
    <property type="entry name" value="Kinase-like_dom_sf"/>
</dbReference>
<dbReference type="Gene3D" id="1.10.510.10">
    <property type="entry name" value="Transferase(Phosphotransferase) domain 1"/>
    <property type="match status" value="1"/>
</dbReference>
<reference evidence="3 4" key="1">
    <citation type="submission" date="2018-08" db="EMBL/GenBank/DDBJ databases">
        <title>Genome and evolution of the arbuscular mycorrhizal fungus Diversispora epigaea (formerly Glomus versiforme) and its bacterial endosymbionts.</title>
        <authorList>
            <person name="Sun X."/>
            <person name="Fei Z."/>
            <person name="Harrison M."/>
        </authorList>
    </citation>
    <scope>NUCLEOTIDE SEQUENCE [LARGE SCALE GENOMIC DNA]</scope>
    <source>
        <strain evidence="3 4">IT104</strain>
    </source>
</reference>
<gene>
    <name evidence="3" type="ORF">Glove_490g42</name>
</gene>
<name>A0A397GIP8_9GLOM</name>
<evidence type="ECO:0000259" key="2">
    <source>
        <dbReference type="PROSITE" id="PS50011"/>
    </source>
</evidence>